<dbReference type="NCBIfam" id="TIGR02786">
    <property type="entry name" value="addB_alphas"/>
    <property type="match status" value="1"/>
</dbReference>
<dbReference type="AlphaFoldDB" id="A0A3B1AMS8"/>
<dbReference type="EMBL" id="UOFW01000119">
    <property type="protein sequence ID" value="VAX05042.1"/>
    <property type="molecule type" value="Genomic_DNA"/>
</dbReference>
<dbReference type="InterPro" id="IPR027417">
    <property type="entry name" value="P-loop_NTPase"/>
</dbReference>
<feature type="domain" description="PD-(D/E)XK endonuclease-like" evidence="2">
    <location>
        <begin position="738"/>
        <end position="956"/>
    </location>
</feature>
<dbReference type="InterPro" id="IPR011604">
    <property type="entry name" value="PDDEXK-like_dom_sf"/>
</dbReference>
<accession>A0A3B1AMS8</accession>
<protein>
    <submittedName>
        <fullName evidence="3">FIG041266: ATP-dependent nuclease subunit B</fullName>
    </submittedName>
</protein>
<dbReference type="InterPro" id="IPR038726">
    <property type="entry name" value="PDDEXK_AddAB-type"/>
</dbReference>
<gene>
    <name evidence="3" type="ORF">MNBD_ALPHA03-1132</name>
</gene>
<reference evidence="3" key="1">
    <citation type="submission" date="2018-06" db="EMBL/GenBank/DDBJ databases">
        <authorList>
            <person name="Zhirakovskaya E."/>
        </authorList>
    </citation>
    <scope>NUCLEOTIDE SEQUENCE</scope>
</reference>
<name>A0A3B1AMS8_9ZZZZ</name>
<feature type="region of interest" description="Disordered" evidence="1">
    <location>
        <begin position="1007"/>
        <end position="1027"/>
    </location>
</feature>
<sequence length="1027" mass="114703">MPRRLTKAPELYTLASHTSFVDGLVRGIRERFGDDPLTLSDVLILLPNRRAVRSLRDAFLRASGGKSLILPRIEPIGDVDEDDLFLSGNLMQTTWETELAPPIPPFMRQMLLMDIINRWSHKSEGSVPEIAQCTILARALGQFLDHVQTERLTFKDLGNLVPSEYANHWQKTLDFLRILTEHWPDILAPTGFSDAAIRRNILLDGLRDQWMENPQDHPIIAAGSTGSIPATADLLEVISRLPQGMVVLPGLDLAMDEVSWSAIDDTHPQATMKHLLSVIGAGRDVVKSWIDEDVPEHRRARNYLLREVMRPAQTTDQWRFLDLDLTAATKGFSRIEAPGPREEAGIIALMLREALETDGKTAALVTPDRQLARRVAGEMKRWDILIDDSAGTPLFNTSAGIFLRLTAQMIGEGTAPVPLLSVLKHPLCTGGQEVGHFRKMTRLLEEYILRGPRPGAGCTGISTAIEMALTKRKSSKNSLKNPASNISAITDLQNLKDWWQTTSALIIPFEQIMAQKDTSFEALLIGHIDMAERLCASHDKSGAERLWQGDAGEEAAKFIEDLHQAALYLPRLKSENYPALLDVFMGGITVRPKYGQHPRLNIWGPLEARLQHADMVILAGLNEGAWPPEPAADPWMSRPMRKDFGLPSLEQKIGLSAHDFLQAASAPQVVLTRSEKMDGTPTVKSRWLSRLDAVAPDISLQDPPSWLAWYRMLDLPLEKKDILPPRPTPPVTSRPRKLSVTGIQKWMQDPYSIYARYILKFTVLDPLDADPGAADKGTIIHDVLDDFMGKYSDQLPGDPAAELIGIGRKKFENYMDRPTVWAFWWPRFVHVAEWFVEQEKTRRPYSKTAATEIEGRMAFDLPGGEFILTAKADRIDLLENGGYSIIDYKTGQSPTVRKIYAGYAPQLPLEGLMAEAGNFAGLKAGTVSDLSYWQLKGGEDVAKITAFNLAARNKMDVAEVIKASFDGLIRLVTKFDLEQTPYLNNPRPDNLGYGEYDHLARTREWQGNDLSRVKTEDANDDKGGKRS</sequence>
<organism evidence="3">
    <name type="scientific">hydrothermal vent metagenome</name>
    <dbReference type="NCBI Taxonomy" id="652676"/>
    <lineage>
        <taxon>unclassified sequences</taxon>
        <taxon>metagenomes</taxon>
        <taxon>ecological metagenomes</taxon>
    </lineage>
</organism>
<evidence type="ECO:0000259" key="2">
    <source>
        <dbReference type="Pfam" id="PF12705"/>
    </source>
</evidence>
<dbReference type="SUPFAM" id="SSF52540">
    <property type="entry name" value="P-loop containing nucleoside triphosphate hydrolases"/>
    <property type="match status" value="1"/>
</dbReference>
<dbReference type="InterPro" id="IPR014153">
    <property type="entry name" value="Ds_break_AddB"/>
</dbReference>
<dbReference type="Pfam" id="PF12705">
    <property type="entry name" value="PDDEXK_1"/>
    <property type="match status" value="1"/>
</dbReference>
<evidence type="ECO:0000313" key="3">
    <source>
        <dbReference type="EMBL" id="VAX05042.1"/>
    </source>
</evidence>
<dbReference type="Gene3D" id="3.90.320.10">
    <property type="match status" value="1"/>
</dbReference>
<proteinExistence type="predicted"/>
<evidence type="ECO:0000256" key="1">
    <source>
        <dbReference type="SAM" id="MobiDB-lite"/>
    </source>
</evidence>